<feature type="compositionally biased region" description="Low complexity" evidence="1">
    <location>
        <begin position="48"/>
        <end position="62"/>
    </location>
</feature>
<comment type="caution">
    <text evidence="3">The sequence shown here is derived from an EMBL/GenBank/DDBJ whole genome shotgun (WGS) entry which is preliminary data.</text>
</comment>
<dbReference type="GO" id="GO:0016887">
    <property type="term" value="F:ATP hydrolysis activity"/>
    <property type="evidence" value="ECO:0007669"/>
    <property type="project" value="InterPro"/>
</dbReference>
<accession>A0A9P9FUP7</accession>
<sequence>METGADAVLLMTSKTSLIEKTQQRYIDALEKRIAALEQQADNTKQILPTSTPTSTAASSTVEAPPPDTSAPSTTKEADKSDESKLLKSATSIQAYSRFFGKVKIVGRRYSKDNEEKKEKPIGKEEVISDVQPADGVSDSEKKTTEPCVHSHGGTVAPMILTLGLDDDDFIIKANVRIADPELQALIQIVFAHYPGFGPDMVVTTLDSPFEPFIQYWRDLQALAKGQEDHPAVLAFRNRLQRFKESGQDMTGWPKRLDDFAKSDDGLERTRQNLEMLLEVIHEAVRGRAGDQSLSRILEDDSSTSQEIVNFENLWTVYKPGDIVVSRVFLDELQAFIVHESMESAMERKGFSPHWRLVCWTYDWTGKTFRRIPAELRVEFFKGSRKVQSLPVFPVKYLSEAERSHLEQRGRRFQKICLSNKGFRLFQYTGDSILRASGIGKVHLTRVLDNDKNTDQWQSPLDALGKLLHELIHGTDFTNTVVAEIDGAEQVVIDALSFRDYGPGKHYQHKNQLPMGNLRFWKQTKACRCSVCQENFELNESQRSHYDLEPAKIREEFSDPTQYLICPPRVLGYHLSRKRWVELKVTEVKDIKQRVDTRAFDYLQMESVKSKELLKSLVMSHWNTKRSDNKGKMQDLMKGKGESLVILLYGPPGVGKTLTAETVALATGRPLLFVTVADIGLDPEKVEENLIDVFRLAASWEAIILFDEADVFLESRSNDTASLPRNALVSELLRVLEYYDGMLILTTNRLRRFDHAVMSRMNLAIRYPDLNDEQKKRIFLQFLGQLDEDSTTDRARIEQWIRDEDTREQLDGLNGRQIRNILFSAAKMTSEQEGGKLSLEAIKRLAQATKRFAQEIRADMEASRVKNEPSYRTM</sequence>
<dbReference type="InterPro" id="IPR027417">
    <property type="entry name" value="P-loop_NTPase"/>
</dbReference>
<organism evidence="3 4">
    <name type="scientific">Dactylonectria macrodidyma</name>
    <dbReference type="NCBI Taxonomy" id="307937"/>
    <lineage>
        <taxon>Eukaryota</taxon>
        <taxon>Fungi</taxon>
        <taxon>Dikarya</taxon>
        <taxon>Ascomycota</taxon>
        <taxon>Pezizomycotina</taxon>
        <taxon>Sordariomycetes</taxon>
        <taxon>Hypocreomycetidae</taxon>
        <taxon>Hypocreales</taxon>
        <taxon>Nectriaceae</taxon>
        <taxon>Dactylonectria</taxon>
    </lineage>
</organism>
<feature type="compositionally biased region" description="Basic and acidic residues" evidence="1">
    <location>
        <begin position="111"/>
        <end position="126"/>
    </location>
</feature>
<dbReference type="SUPFAM" id="SSF52540">
    <property type="entry name" value="P-loop containing nucleoside triphosphate hydrolases"/>
    <property type="match status" value="1"/>
</dbReference>
<dbReference type="Pfam" id="PF22942">
    <property type="entry name" value="DUF7025"/>
    <property type="match status" value="1"/>
</dbReference>
<evidence type="ECO:0000259" key="2">
    <source>
        <dbReference type="SMART" id="SM00382"/>
    </source>
</evidence>
<dbReference type="AlphaFoldDB" id="A0A9P9FUP7"/>
<evidence type="ECO:0000313" key="3">
    <source>
        <dbReference type="EMBL" id="KAH7177005.1"/>
    </source>
</evidence>
<dbReference type="Proteomes" id="UP000738349">
    <property type="component" value="Unassembled WGS sequence"/>
</dbReference>
<feature type="domain" description="AAA+ ATPase" evidence="2">
    <location>
        <begin position="641"/>
        <end position="768"/>
    </location>
</feature>
<dbReference type="CDD" id="cd19481">
    <property type="entry name" value="RecA-like_protease"/>
    <property type="match status" value="1"/>
</dbReference>
<dbReference type="PANTHER" id="PTHR46411">
    <property type="entry name" value="FAMILY ATPASE, PUTATIVE-RELATED"/>
    <property type="match status" value="1"/>
</dbReference>
<gene>
    <name evidence="3" type="ORF">EDB81DRAFT_898584</name>
</gene>
<dbReference type="SMART" id="SM00382">
    <property type="entry name" value="AAA"/>
    <property type="match status" value="1"/>
</dbReference>
<evidence type="ECO:0000313" key="4">
    <source>
        <dbReference type="Proteomes" id="UP000738349"/>
    </source>
</evidence>
<feature type="region of interest" description="Disordered" evidence="1">
    <location>
        <begin position="39"/>
        <end position="85"/>
    </location>
</feature>
<dbReference type="EMBL" id="JAGMUV010000001">
    <property type="protein sequence ID" value="KAH7177005.1"/>
    <property type="molecule type" value="Genomic_DNA"/>
</dbReference>
<dbReference type="InterPro" id="IPR003959">
    <property type="entry name" value="ATPase_AAA_core"/>
</dbReference>
<dbReference type="GO" id="GO:0005524">
    <property type="term" value="F:ATP binding"/>
    <property type="evidence" value="ECO:0007669"/>
    <property type="project" value="InterPro"/>
</dbReference>
<feature type="compositionally biased region" description="Basic and acidic residues" evidence="1">
    <location>
        <begin position="75"/>
        <end position="85"/>
    </location>
</feature>
<reference evidence="3" key="1">
    <citation type="journal article" date="2021" name="Nat. Commun.">
        <title>Genetic determinants of endophytism in the Arabidopsis root mycobiome.</title>
        <authorList>
            <person name="Mesny F."/>
            <person name="Miyauchi S."/>
            <person name="Thiergart T."/>
            <person name="Pickel B."/>
            <person name="Atanasova L."/>
            <person name="Karlsson M."/>
            <person name="Huettel B."/>
            <person name="Barry K.W."/>
            <person name="Haridas S."/>
            <person name="Chen C."/>
            <person name="Bauer D."/>
            <person name="Andreopoulos W."/>
            <person name="Pangilinan J."/>
            <person name="LaButti K."/>
            <person name="Riley R."/>
            <person name="Lipzen A."/>
            <person name="Clum A."/>
            <person name="Drula E."/>
            <person name="Henrissat B."/>
            <person name="Kohler A."/>
            <person name="Grigoriev I.V."/>
            <person name="Martin F.M."/>
            <person name="Hacquard S."/>
        </authorList>
    </citation>
    <scope>NUCLEOTIDE SEQUENCE</scope>
    <source>
        <strain evidence="3">MPI-CAGE-AT-0147</strain>
    </source>
</reference>
<evidence type="ECO:0000256" key="1">
    <source>
        <dbReference type="SAM" id="MobiDB-lite"/>
    </source>
</evidence>
<protein>
    <recommendedName>
        <fullName evidence="2">AAA+ ATPase domain-containing protein</fullName>
    </recommendedName>
</protein>
<keyword evidence="4" id="KW-1185">Reference proteome</keyword>
<feature type="region of interest" description="Disordered" evidence="1">
    <location>
        <begin position="111"/>
        <end position="149"/>
    </location>
</feature>
<dbReference type="InterPro" id="IPR054289">
    <property type="entry name" value="DUF7025"/>
</dbReference>
<name>A0A9P9FUP7_9HYPO</name>
<dbReference type="OrthoDB" id="10042665at2759"/>
<dbReference type="Gene3D" id="3.40.50.300">
    <property type="entry name" value="P-loop containing nucleotide triphosphate hydrolases"/>
    <property type="match status" value="1"/>
</dbReference>
<proteinExistence type="predicted"/>
<dbReference type="InterPro" id="IPR003593">
    <property type="entry name" value="AAA+_ATPase"/>
</dbReference>
<dbReference type="Pfam" id="PF00004">
    <property type="entry name" value="AAA"/>
    <property type="match status" value="1"/>
</dbReference>
<dbReference type="PANTHER" id="PTHR46411:SF3">
    <property type="entry name" value="AAA+ ATPASE DOMAIN-CONTAINING PROTEIN"/>
    <property type="match status" value="1"/>
</dbReference>